<dbReference type="Proteomes" id="UP000887564">
    <property type="component" value="Unplaced"/>
</dbReference>
<reference evidence="2" key="1">
    <citation type="submission" date="2022-11" db="UniProtKB">
        <authorList>
            <consortium name="WormBaseParasite"/>
        </authorList>
    </citation>
    <scope>IDENTIFICATION</scope>
</reference>
<protein>
    <submittedName>
        <fullName evidence="2">Uncharacterized protein</fullName>
    </submittedName>
</protein>
<accession>A0A914RJB8</accession>
<organism evidence="1 2">
    <name type="scientific">Parascaris equorum</name>
    <name type="common">Equine roundworm</name>
    <dbReference type="NCBI Taxonomy" id="6256"/>
    <lineage>
        <taxon>Eukaryota</taxon>
        <taxon>Metazoa</taxon>
        <taxon>Ecdysozoa</taxon>
        <taxon>Nematoda</taxon>
        <taxon>Chromadorea</taxon>
        <taxon>Rhabditida</taxon>
        <taxon>Spirurina</taxon>
        <taxon>Ascaridomorpha</taxon>
        <taxon>Ascaridoidea</taxon>
        <taxon>Ascarididae</taxon>
        <taxon>Parascaris</taxon>
    </lineage>
</organism>
<dbReference type="WBParaSite" id="PEQ_0000487701-mRNA-1">
    <property type="protein sequence ID" value="PEQ_0000487701-mRNA-1"/>
    <property type="gene ID" value="PEQ_0000487701"/>
</dbReference>
<evidence type="ECO:0000313" key="1">
    <source>
        <dbReference type="Proteomes" id="UP000887564"/>
    </source>
</evidence>
<evidence type="ECO:0000313" key="2">
    <source>
        <dbReference type="WBParaSite" id="PEQ_0000487701-mRNA-1"/>
    </source>
</evidence>
<sequence length="56" mass="6079">MNSTSSPISTLPTVVAECAASAKKPIRSFGLEWNHLSTAQSESNMHTHIMPLFFCA</sequence>
<name>A0A914RJB8_PAREQ</name>
<dbReference type="AlphaFoldDB" id="A0A914RJB8"/>
<keyword evidence="1" id="KW-1185">Reference proteome</keyword>
<proteinExistence type="predicted"/>